<feature type="transmembrane region" description="Helical" evidence="1">
    <location>
        <begin position="265"/>
        <end position="284"/>
    </location>
</feature>
<dbReference type="Gene3D" id="1.20.1250.20">
    <property type="entry name" value="MFS general substrate transporter like domains"/>
    <property type="match status" value="1"/>
</dbReference>
<feature type="transmembrane region" description="Helical" evidence="1">
    <location>
        <begin position="410"/>
        <end position="429"/>
    </location>
</feature>
<dbReference type="InterPro" id="IPR011701">
    <property type="entry name" value="MFS"/>
</dbReference>
<gene>
    <name evidence="2" type="ORF">OKIOD_LOCUS2086</name>
</gene>
<feature type="transmembrane region" description="Helical" evidence="1">
    <location>
        <begin position="347"/>
        <end position="367"/>
    </location>
</feature>
<protein>
    <submittedName>
        <fullName evidence="2">Oidioi.mRNA.OKI2018_I69.PAR.g10528.t1.cds</fullName>
    </submittedName>
</protein>
<dbReference type="Pfam" id="PF07690">
    <property type="entry name" value="MFS_1"/>
    <property type="match status" value="1"/>
</dbReference>
<organism evidence="2 3">
    <name type="scientific">Oikopleura dioica</name>
    <name type="common">Tunicate</name>
    <dbReference type="NCBI Taxonomy" id="34765"/>
    <lineage>
        <taxon>Eukaryota</taxon>
        <taxon>Metazoa</taxon>
        <taxon>Chordata</taxon>
        <taxon>Tunicata</taxon>
        <taxon>Appendicularia</taxon>
        <taxon>Copelata</taxon>
        <taxon>Oikopleuridae</taxon>
        <taxon>Oikopleura</taxon>
    </lineage>
</organism>
<accession>A0ABN7RUL2</accession>
<proteinExistence type="predicted"/>
<feature type="transmembrane region" description="Helical" evidence="1">
    <location>
        <begin position="12"/>
        <end position="32"/>
    </location>
</feature>
<dbReference type="PANTHER" id="PTHR20765">
    <property type="entry name" value="SOLUTE CARRIER FAMILY 43 MEMBER 3-RELATED"/>
    <property type="match status" value="1"/>
</dbReference>
<dbReference type="SUPFAM" id="SSF103473">
    <property type="entry name" value="MFS general substrate transporter"/>
    <property type="match status" value="1"/>
</dbReference>
<sequence length="469" mass="52761">MGISSFTKHFAVIAGLIEFLFCTGYFFGWANLEKIFIQEGFFECLPNSDESCNQKYELLKIFKNCSLFFAVPALLAGLIFDKFGTAVSRLIGTSLFGLGLVLIAFSTPEEPWGLQTGVPTTAIGASFLLTSNFQLPNIYETGRTAALNLFNGALDSSALTALLLLSLYKMIGMKLTFLLYGIMCVYQLIRTIFQLPFDNVPFPVPANWEWITPFAKLRMPKKDVYHDLESEKMVQTDSSGSEISSDEKEDHHEEVTFKACATRRIYISANLFFVVNCFRVYWYLASVGGSINETIRRSDENMTSEEVMDLTDQMTTVFGVIQSLAIFLAPINGIIIDQVLSKTSNKYLAVLISVTCCNVLGVAFSFMEVAESIELQYLTMVLSALHRAFTFACHTALIGILFPHHHFGKLFGVSQAFSAIASFMVDYAFRLEHVVGFYQVNVWTAFTQVAMMYHPIVCYLEYRQRLQKD</sequence>
<dbReference type="InterPro" id="IPR027197">
    <property type="entry name" value="SLC43A3"/>
</dbReference>
<evidence type="ECO:0000313" key="2">
    <source>
        <dbReference type="EMBL" id="CAG5084033.1"/>
    </source>
</evidence>
<evidence type="ECO:0000256" key="1">
    <source>
        <dbReference type="SAM" id="Phobius"/>
    </source>
</evidence>
<dbReference type="EMBL" id="OU015568">
    <property type="protein sequence ID" value="CAG5084033.1"/>
    <property type="molecule type" value="Genomic_DNA"/>
</dbReference>
<feature type="transmembrane region" description="Helical" evidence="1">
    <location>
        <begin position="316"/>
        <end position="335"/>
    </location>
</feature>
<name>A0ABN7RUL2_OIKDI</name>
<keyword evidence="1" id="KW-0472">Membrane</keyword>
<dbReference type="InterPro" id="IPR036259">
    <property type="entry name" value="MFS_trans_sf"/>
</dbReference>
<evidence type="ECO:0000313" key="3">
    <source>
        <dbReference type="Proteomes" id="UP001158576"/>
    </source>
</evidence>
<keyword evidence="3" id="KW-1185">Reference proteome</keyword>
<reference evidence="2 3" key="1">
    <citation type="submission" date="2021-04" db="EMBL/GenBank/DDBJ databases">
        <authorList>
            <person name="Bliznina A."/>
        </authorList>
    </citation>
    <scope>NUCLEOTIDE SEQUENCE [LARGE SCALE GENOMIC DNA]</scope>
</reference>
<feature type="transmembrane region" description="Helical" evidence="1">
    <location>
        <begin position="87"/>
        <end position="106"/>
    </location>
</feature>
<dbReference type="PANTHER" id="PTHR20765:SF1">
    <property type="entry name" value="EQUILIBRATIVE NUCLEOBASE TRANSPORTER 1"/>
    <property type="match status" value="1"/>
</dbReference>
<feature type="transmembrane region" description="Helical" evidence="1">
    <location>
        <begin position="441"/>
        <end position="462"/>
    </location>
</feature>
<keyword evidence="1" id="KW-1133">Transmembrane helix</keyword>
<feature type="transmembrane region" description="Helical" evidence="1">
    <location>
        <begin position="379"/>
        <end position="403"/>
    </location>
</feature>
<keyword evidence="1" id="KW-0812">Transmembrane</keyword>
<dbReference type="Proteomes" id="UP001158576">
    <property type="component" value="Chromosome PAR"/>
</dbReference>